<sequence>MKDTITWNSFNISTVDFV</sequence>
<dbReference type="EMBL" id="GBXM01036269">
    <property type="protein sequence ID" value="JAH72308.1"/>
    <property type="molecule type" value="Transcribed_RNA"/>
</dbReference>
<accession>A0A0E9V512</accession>
<name>A0A0E9V512_ANGAN</name>
<reference evidence="1" key="2">
    <citation type="journal article" date="2015" name="Fish Shellfish Immunol.">
        <title>Early steps in the European eel (Anguilla anguilla)-Vibrio vulnificus interaction in the gills: Role of the RtxA13 toxin.</title>
        <authorList>
            <person name="Callol A."/>
            <person name="Pajuelo D."/>
            <person name="Ebbesson L."/>
            <person name="Teles M."/>
            <person name="MacKenzie S."/>
            <person name="Amaro C."/>
        </authorList>
    </citation>
    <scope>NUCLEOTIDE SEQUENCE</scope>
</reference>
<protein>
    <submittedName>
        <fullName evidence="1">Uncharacterized protein</fullName>
    </submittedName>
</protein>
<reference evidence="1" key="1">
    <citation type="submission" date="2014-11" db="EMBL/GenBank/DDBJ databases">
        <authorList>
            <person name="Amaro Gonzalez C."/>
        </authorList>
    </citation>
    <scope>NUCLEOTIDE SEQUENCE</scope>
</reference>
<evidence type="ECO:0000313" key="1">
    <source>
        <dbReference type="EMBL" id="JAH72308.1"/>
    </source>
</evidence>
<organism evidence="1">
    <name type="scientific">Anguilla anguilla</name>
    <name type="common">European freshwater eel</name>
    <name type="synonym">Muraena anguilla</name>
    <dbReference type="NCBI Taxonomy" id="7936"/>
    <lineage>
        <taxon>Eukaryota</taxon>
        <taxon>Metazoa</taxon>
        <taxon>Chordata</taxon>
        <taxon>Craniata</taxon>
        <taxon>Vertebrata</taxon>
        <taxon>Euteleostomi</taxon>
        <taxon>Actinopterygii</taxon>
        <taxon>Neopterygii</taxon>
        <taxon>Teleostei</taxon>
        <taxon>Anguilliformes</taxon>
        <taxon>Anguillidae</taxon>
        <taxon>Anguilla</taxon>
    </lineage>
</organism>
<dbReference type="AlphaFoldDB" id="A0A0E9V512"/>
<proteinExistence type="predicted"/>